<feature type="region of interest" description="Disordered" evidence="1">
    <location>
        <begin position="146"/>
        <end position="173"/>
    </location>
</feature>
<dbReference type="SUPFAM" id="SSF54695">
    <property type="entry name" value="POZ domain"/>
    <property type="match status" value="1"/>
</dbReference>
<name>A0A5N4DHX3_CAMDR</name>
<dbReference type="EMBL" id="JWIN03000011">
    <property type="protein sequence ID" value="KAB1270741.1"/>
    <property type="molecule type" value="Genomic_DNA"/>
</dbReference>
<comment type="caution">
    <text evidence="3">The sequence shown here is derived from an EMBL/GenBank/DDBJ whole genome shotgun (WGS) entry which is preliminary data.</text>
</comment>
<dbReference type="GO" id="GO:0000981">
    <property type="term" value="F:DNA-binding transcription factor activity, RNA polymerase II-specific"/>
    <property type="evidence" value="ECO:0007669"/>
    <property type="project" value="TreeGrafter"/>
</dbReference>
<gene>
    <name evidence="3" type="ORF">Cadr_000008941</name>
</gene>
<reference evidence="3 4" key="1">
    <citation type="journal article" date="2019" name="Mol. Ecol. Resour.">
        <title>Improving Illumina assemblies with Hi-C and long reads: an example with the North African dromedary.</title>
        <authorList>
            <person name="Elbers J.P."/>
            <person name="Rogers M.F."/>
            <person name="Perelman P.L."/>
            <person name="Proskuryakova A.A."/>
            <person name="Serdyukova N.A."/>
            <person name="Johnson W.E."/>
            <person name="Horin P."/>
            <person name="Corander J."/>
            <person name="Murphy D."/>
            <person name="Burger P.A."/>
        </authorList>
    </citation>
    <scope>NUCLEOTIDE SEQUENCE [LARGE SCALE GENOMIC DNA]</scope>
    <source>
        <strain evidence="3">Drom800</strain>
        <tissue evidence="3">Blood</tissue>
    </source>
</reference>
<evidence type="ECO:0000256" key="1">
    <source>
        <dbReference type="SAM" id="MobiDB-lite"/>
    </source>
</evidence>
<evidence type="ECO:0000313" key="3">
    <source>
        <dbReference type="EMBL" id="KAB1270741.1"/>
    </source>
</evidence>
<dbReference type="AlphaFoldDB" id="A0A5N4DHX3"/>
<keyword evidence="4" id="KW-1185">Reference proteome</keyword>
<evidence type="ECO:0000259" key="2">
    <source>
        <dbReference type="PROSITE" id="PS50097"/>
    </source>
</evidence>
<dbReference type="PANTHER" id="PTHR46105:SF3">
    <property type="entry name" value="NUCLEUS ACCUMBENS-ASSOCIATED PROTEIN 1"/>
    <property type="match status" value="1"/>
</dbReference>
<dbReference type="InterPro" id="IPR011333">
    <property type="entry name" value="SKP1/BTB/POZ_sf"/>
</dbReference>
<dbReference type="SMART" id="SM00225">
    <property type="entry name" value="BTB"/>
    <property type="match status" value="1"/>
</dbReference>
<evidence type="ECO:0000313" key="4">
    <source>
        <dbReference type="Proteomes" id="UP000299084"/>
    </source>
</evidence>
<feature type="domain" description="BTB" evidence="2">
    <location>
        <begin position="30"/>
        <end position="94"/>
    </location>
</feature>
<dbReference type="PANTHER" id="PTHR46105">
    <property type="entry name" value="AGAP004733-PA"/>
    <property type="match status" value="1"/>
</dbReference>
<protein>
    <submittedName>
        <fullName evidence="3">Nucleus accumbens-associated protein 1</fullName>
    </submittedName>
</protein>
<accession>A0A5N4DHX3</accession>
<proteinExistence type="predicted"/>
<dbReference type="PROSITE" id="PS50097">
    <property type="entry name" value="BTB"/>
    <property type="match status" value="1"/>
</dbReference>
<dbReference type="Gene3D" id="3.30.710.10">
    <property type="entry name" value="Potassium Channel Kv1.1, Chain A"/>
    <property type="match status" value="1"/>
</dbReference>
<dbReference type="InterPro" id="IPR000210">
    <property type="entry name" value="BTB/POZ_dom"/>
</dbReference>
<sequence>MAQTVQMEILNFCISILECLKEQQLQGLYCDVLVMVKGHVFKAHLAMLAASSSYFRDVFNSSRSAVVELLVAVQPQSFQEILSFCYTGRLSMNIGDQFLLMYTAGFLQIQEIMKKGTEFFQLALGLGNRLGGAVAVAAGGVVSGPSTLEQTSPGTSSPGSYHNEEDEAAVGKEGTDQQYWQICNMYTMYSMINVGQTAKKLNQIVNHYHPKIYNEGDPSEKLELVTGTKVYTTRAQLTNCHNTLANSCSTGISFSSNNPSCKPDSRVLHAVKYYCQNFAPNFNESEMNAIVANMCTNTRSVVHKSCIPKVKLLMAEGDAYTTFISYTGKIEPDIKGVEHGFETASHDGEAGPSAEEALQ</sequence>
<dbReference type="Proteomes" id="UP000299084">
    <property type="component" value="Unassembled WGS sequence"/>
</dbReference>
<organism evidence="3 4">
    <name type="scientific">Camelus dromedarius</name>
    <name type="common">Dromedary</name>
    <name type="synonym">Arabian camel</name>
    <dbReference type="NCBI Taxonomy" id="9838"/>
    <lineage>
        <taxon>Eukaryota</taxon>
        <taxon>Metazoa</taxon>
        <taxon>Chordata</taxon>
        <taxon>Craniata</taxon>
        <taxon>Vertebrata</taxon>
        <taxon>Euteleostomi</taxon>
        <taxon>Mammalia</taxon>
        <taxon>Eutheria</taxon>
        <taxon>Laurasiatheria</taxon>
        <taxon>Artiodactyla</taxon>
        <taxon>Tylopoda</taxon>
        <taxon>Camelidae</taxon>
        <taxon>Camelus</taxon>
    </lineage>
</organism>
<dbReference type="InterPro" id="IPR050457">
    <property type="entry name" value="ZnFinger_BTB_dom_contain"/>
</dbReference>
<dbReference type="Pfam" id="PF00651">
    <property type="entry name" value="BTB"/>
    <property type="match status" value="1"/>
</dbReference>
<dbReference type="GO" id="GO:0000978">
    <property type="term" value="F:RNA polymerase II cis-regulatory region sequence-specific DNA binding"/>
    <property type="evidence" value="ECO:0007669"/>
    <property type="project" value="TreeGrafter"/>
</dbReference>
<feature type="compositionally biased region" description="Polar residues" evidence="1">
    <location>
        <begin position="146"/>
        <end position="160"/>
    </location>
</feature>